<evidence type="ECO:0000313" key="1">
    <source>
        <dbReference type="EMBL" id="MVO98823.1"/>
    </source>
</evidence>
<dbReference type="SUPFAM" id="SSF55961">
    <property type="entry name" value="Bet v1-like"/>
    <property type="match status" value="1"/>
</dbReference>
<gene>
    <name evidence="1" type="ORF">EDM21_04700</name>
</gene>
<name>A0A7X3JY77_9BACL</name>
<dbReference type="Gene3D" id="3.30.530.20">
    <property type="match status" value="1"/>
</dbReference>
<evidence type="ECO:0000313" key="2">
    <source>
        <dbReference type="Proteomes" id="UP000490800"/>
    </source>
</evidence>
<accession>A0A7X3JY77</accession>
<dbReference type="InterPro" id="IPR036034">
    <property type="entry name" value="PDZ_sf"/>
</dbReference>
<dbReference type="SUPFAM" id="SSF50156">
    <property type="entry name" value="PDZ domain-like"/>
    <property type="match status" value="1"/>
</dbReference>
<dbReference type="Gene3D" id="2.30.42.10">
    <property type="match status" value="1"/>
</dbReference>
<dbReference type="RefSeq" id="WP_157333323.1">
    <property type="nucleotide sequence ID" value="NZ_RHLK01000002.1"/>
</dbReference>
<dbReference type="OrthoDB" id="2538979at2"/>
<sequence>MGSTEIGRTVNSVYIDGPVEKAWWYIATAEGWNHFLSDIATYSGTWPEISEGDEMTLVIGELTNRAVCTACIRLRLITFEEQYSSIFPDGTLWEYKLNTAFSFEHRNGCTKVTVTVDGFTDDEMMQWVKECTELGWRQSLFHLQNTIELGLDLRNSIFGYPRLGVLNYTASSGQLKEQNLDAAGLGGNYIKKVYPGGPAHRAGLTDGSIVTHLGKMPVPTYSEFVKALCRCAGSKETVEVIYYKDGQRRTALVDLTCEDQFTGMVDPNAIPLEEVRKERKLRTDGHDL</sequence>
<dbReference type="AlphaFoldDB" id="A0A7X3JY77"/>
<dbReference type="EMBL" id="RHLK01000002">
    <property type="protein sequence ID" value="MVO98823.1"/>
    <property type="molecule type" value="Genomic_DNA"/>
</dbReference>
<comment type="caution">
    <text evidence="1">The sequence shown here is derived from an EMBL/GenBank/DDBJ whole genome shotgun (WGS) entry which is preliminary data.</text>
</comment>
<protein>
    <submittedName>
        <fullName evidence="1">PDZ domain-containing protein</fullName>
    </submittedName>
</protein>
<reference evidence="1 2" key="1">
    <citation type="journal article" date="2019" name="Microorganisms">
        <title>Paenibacillus lutrae sp. nov., A Chitinolytic Species Isolated from A River Otter in Castril Natural Park, Granada, Spain.</title>
        <authorList>
            <person name="Rodriguez M."/>
            <person name="Reina J.C."/>
            <person name="Bejar V."/>
            <person name="Llamas I."/>
        </authorList>
    </citation>
    <scope>NUCLEOTIDE SEQUENCE [LARGE SCALE GENOMIC DNA]</scope>
    <source>
        <strain evidence="1 2">N10</strain>
    </source>
</reference>
<proteinExistence type="predicted"/>
<keyword evidence="2" id="KW-1185">Reference proteome</keyword>
<dbReference type="InterPro" id="IPR023393">
    <property type="entry name" value="START-like_dom_sf"/>
</dbReference>
<organism evidence="1 2">
    <name type="scientific">Paenibacillus lutrae</name>
    <dbReference type="NCBI Taxonomy" id="2078573"/>
    <lineage>
        <taxon>Bacteria</taxon>
        <taxon>Bacillati</taxon>
        <taxon>Bacillota</taxon>
        <taxon>Bacilli</taxon>
        <taxon>Bacillales</taxon>
        <taxon>Paenibacillaceae</taxon>
        <taxon>Paenibacillus</taxon>
    </lineage>
</organism>
<dbReference type="Proteomes" id="UP000490800">
    <property type="component" value="Unassembled WGS sequence"/>
</dbReference>